<dbReference type="EMBL" id="SJPM01000022">
    <property type="protein sequence ID" value="TWT88038.1"/>
    <property type="molecule type" value="Genomic_DNA"/>
</dbReference>
<dbReference type="RefSeq" id="WP_146582139.1">
    <property type="nucleotide sequence ID" value="NZ_SJPM01000022.1"/>
</dbReference>
<dbReference type="Gene3D" id="3.30.460.40">
    <property type="match status" value="1"/>
</dbReference>
<proteinExistence type="predicted"/>
<dbReference type="Proteomes" id="UP000316213">
    <property type="component" value="Unassembled WGS sequence"/>
</dbReference>
<dbReference type="SUPFAM" id="SSF81301">
    <property type="entry name" value="Nucleotidyltransferase"/>
    <property type="match status" value="1"/>
</dbReference>
<evidence type="ECO:0000313" key="1">
    <source>
        <dbReference type="EMBL" id="TWT88038.1"/>
    </source>
</evidence>
<accession>A0A5C5ZLF8</accession>
<evidence type="ECO:0008006" key="3">
    <source>
        <dbReference type="Google" id="ProtNLM"/>
    </source>
</evidence>
<keyword evidence="2" id="KW-1185">Reference proteome</keyword>
<organism evidence="1 2">
    <name type="scientific">Neorhodopirellula pilleata</name>
    <dbReference type="NCBI Taxonomy" id="2714738"/>
    <lineage>
        <taxon>Bacteria</taxon>
        <taxon>Pseudomonadati</taxon>
        <taxon>Planctomycetota</taxon>
        <taxon>Planctomycetia</taxon>
        <taxon>Pirellulales</taxon>
        <taxon>Pirellulaceae</taxon>
        <taxon>Neorhodopirellula</taxon>
    </lineage>
</organism>
<sequence>MSQADLLALVVGILHELGIPHMVVGAHASSLHGEPRSTHDVDMVIDLAPAKIDALAERFEPTRYYISKSALREGRMANVIDLQTGDKLDLFLLQDDPHSQLAMNRRQPAEIMGVAVDVSSPEDTILAKLTWDKLCGGSERQRTDITQILRIRGASLDDGYLRQQAEIAGTIEIWLDLRASVQTNNETNDRNA</sequence>
<protein>
    <recommendedName>
        <fullName evidence="3">Nucleotidyltransferase family protein</fullName>
    </recommendedName>
</protein>
<reference evidence="1 2" key="1">
    <citation type="submission" date="2019-02" db="EMBL/GenBank/DDBJ databases">
        <title>Deep-cultivation of Planctomycetes and their phenomic and genomic characterization uncovers novel biology.</title>
        <authorList>
            <person name="Wiegand S."/>
            <person name="Jogler M."/>
            <person name="Boedeker C."/>
            <person name="Pinto D."/>
            <person name="Vollmers J."/>
            <person name="Rivas-Marin E."/>
            <person name="Kohn T."/>
            <person name="Peeters S.H."/>
            <person name="Heuer A."/>
            <person name="Rast P."/>
            <person name="Oberbeckmann S."/>
            <person name="Bunk B."/>
            <person name="Jeske O."/>
            <person name="Meyerdierks A."/>
            <person name="Storesund J.E."/>
            <person name="Kallscheuer N."/>
            <person name="Luecker S."/>
            <person name="Lage O.M."/>
            <person name="Pohl T."/>
            <person name="Merkel B.J."/>
            <person name="Hornburger P."/>
            <person name="Mueller R.-W."/>
            <person name="Bruemmer F."/>
            <person name="Labrenz M."/>
            <person name="Spormann A.M."/>
            <person name="Op Den Camp H."/>
            <person name="Overmann J."/>
            <person name="Amann R."/>
            <person name="Jetten M.S.M."/>
            <person name="Mascher T."/>
            <person name="Medema M.H."/>
            <person name="Devos D.P."/>
            <person name="Kaster A.-K."/>
            <person name="Ovreas L."/>
            <person name="Rohde M."/>
            <person name="Galperin M.Y."/>
            <person name="Jogler C."/>
        </authorList>
    </citation>
    <scope>NUCLEOTIDE SEQUENCE [LARGE SCALE GENOMIC DNA]</scope>
    <source>
        <strain evidence="1 2">Pla100</strain>
    </source>
</reference>
<dbReference type="AlphaFoldDB" id="A0A5C5ZLF8"/>
<comment type="caution">
    <text evidence="1">The sequence shown here is derived from an EMBL/GenBank/DDBJ whole genome shotgun (WGS) entry which is preliminary data.</text>
</comment>
<dbReference type="InterPro" id="IPR043519">
    <property type="entry name" value="NT_sf"/>
</dbReference>
<dbReference type="OrthoDB" id="1551055at2"/>
<gene>
    <name evidence="1" type="ORF">Pla100_57690</name>
</gene>
<evidence type="ECO:0000313" key="2">
    <source>
        <dbReference type="Proteomes" id="UP000316213"/>
    </source>
</evidence>
<name>A0A5C5ZLF8_9BACT</name>